<evidence type="ECO:0000313" key="13">
    <source>
        <dbReference type="Proteomes" id="UP001652660"/>
    </source>
</evidence>
<dbReference type="Proteomes" id="UP001652660">
    <property type="component" value="Chromosome 2e"/>
</dbReference>
<dbReference type="GO" id="GO:0005524">
    <property type="term" value="F:ATP binding"/>
    <property type="evidence" value="ECO:0007669"/>
    <property type="project" value="InterPro"/>
</dbReference>
<dbReference type="InterPro" id="IPR011009">
    <property type="entry name" value="Kinase-like_dom_sf"/>
</dbReference>
<dbReference type="SUPFAM" id="SSF52058">
    <property type="entry name" value="L domain-like"/>
    <property type="match status" value="1"/>
</dbReference>
<dbReference type="GO" id="GO:0012505">
    <property type="term" value="C:endomembrane system"/>
    <property type="evidence" value="ECO:0007669"/>
    <property type="project" value="UniProtKB-SubCell"/>
</dbReference>
<dbReference type="AlphaFoldDB" id="A0A6P6W9J6"/>
<dbReference type="InterPro" id="IPR013210">
    <property type="entry name" value="LRR_N_plant-typ"/>
</dbReference>
<dbReference type="GO" id="GO:0004672">
    <property type="term" value="F:protein kinase activity"/>
    <property type="evidence" value="ECO:0007669"/>
    <property type="project" value="InterPro"/>
</dbReference>
<evidence type="ECO:0000256" key="1">
    <source>
        <dbReference type="ARBA" id="ARBA00004479"/>
    </source>
</evidence>
<keyword evidence="13" id="KW-1185">Reference proteome</keyword>
<dbReference type="InterPro" id="IPR001611">
    <property type="entry name" value="Leu-rich_rpt"/>
</dbReference>
<keyword evidence="6 10" id="KW-1133">Transmembrane helix</keyword>
<dbReference type="PANTHER" id="PTHR46084">
    <property type="entry name" value="PROTEIN MALE DISCOVERER 2"/>
    <property type="match status" value="1"/>
</dbReference>
<dbReference type="Gene3D" id="3.80.10.10">
    <property type="entry name" value="Ribonuclease Inhibitor"/>
    <property type="match status" value="1"/>
</dbReference>
<dbReference type="RefSeq" id="XP_027110747.2">
    <property type="nucleotide sequence ID" value="XM_027254946.2"/>
</dbReference>
<evidence type="ECO:0000259" key="12">
    <source>
        <dbReference type="PROSITE" id="PS50011"/>
    </source>
</evidence>
<keyword evidence="3 10" id="KW-0812">Transmembrane</keyword>
<evidence type="ECO:0000256" key="9">
    <source>
        <dbReference type="SAM" id="MobiDB-lite"/>
    </source>
</evidence>
<dbReference type="Pfam" id="PF08263">
    <property type="entry name" value="LRRNT_2"/>
    <property type="match status" value="1"/>
</dbReference>
<dbReference type="Gene3D" id="3.30.200.20">
    <property type="entry name" value="Phosphorylase Kinase, domain 1"/>
    <property type="match status" value="1"/>
</dbReference>
<feature type="domain" description="Protein kinase" evidence="12">
    <location>
        <begin position="371"/>
        <end position="625"/>
    </location>
</feature>
<dbReference type="SUPFAM" id="SSF56112">
    <property type="entry name" value="Protein kinase-like (PK-like)"/>
    <property type="match status" value="1"/>
</dbReference>
<evidence type="ECO:0000256" key="4">
    <source>
        <dbReference type="ARBA" id="ARBA00022729"/>
    </source>
</evidence>
<evidence type="ECO:0000256" key="2">
    <source>
        <dbReference type="ARBA" id="ARBA00022614"/>
    </source>
</evidence>
<keyword evidence="7 10" id="KW-0472">Membrane</keyword>
<evidence type="ECO:0000256" key="7">
    <source>
        <dbReference type="ARBA" id="ARBA00023136"/>
    </source>
</evidence>
<gene>
    <name evidence="14" type="primary">LOC113730321</name>
</gene>
<feature type="transmembrane region" description="Helical" evidence="10">
    <location>
        <begin position="308"/>
        <end position="331"/>
    </location>
</feature>
<feature type="signal peptide" evidence="11">
    <location>
        <begin position="1"/>
        <end position="31"/>
    </location>
</feature>
<feature type="region of interest" description="Disordered" evidence="9">
    <location>
        <begin position="234"/>
        <end position="298"/>
    </location>
</feature>
<sequence length="652" mass="72259">MVEFWKWRKHHALVLMLVMFLLCQNFSFCWSLNDEGLALLRFRERVVSDPFGALTNWNDDVGVVNPCSWHGIECSDGNVVSLNLKDLCLEGTIAPDLGNLIHIKSIILRNNSFFGIIPGDIAKLKELEVLDLGYNNFSGPLPSDLGNNLSLAILLLDNNELVGCLSPEIYELRTLSEVQVDENQLNNARKTSSWKGEVLFHYFCFCRNIPEFKDVTQRKLLNIFPDGPENVGVFFPPPPKDLPSEIPGSPSPSPSPSPSSSSPSPAPTFSSAGLSPSPVASASQPSVPTLAKSPIAPVKKSRSSHHHVLILSSTIGGSLLLLLLVTGIFICRSSKVAVVKPWATGLSGQLQKAFVTGVPKLKRSELETACEDFSNVIGSSSAGTLYKGTLSSGVEIAVISISVISAKDWSKNMEVQFRKKIETLSKVNHKNFVNLLGYCEEEEPFTRMMVFEYAPNGTLFEHLHIKEAEHLDWTMRMRIVMGMAYCLQHMHQLTPPVYHKNLNSSAVYVTEDYAAKISDFGFWNEVAAAEMESNPESNIYSFGVLLFEIVTGRLPYSVDRSTHGDWASDYLGGEQPLRNMVDPTLSSFQEEQLERICTIMKSCVNPDPRRRPEMREVAAILREVTGIGPDAAIPKLSPLWWAELEILSTEAN</sequence>
<dbReference type="Pfam" id="PF00560">
    <property type="entry name" value="LRR_1"/>
    <property type="match status" value="1"/>
</dbReference>
<feature type="compositionally biased region" description="Low complexity" evidence="9">
    <location>
        <begin position="258"/>
        <end position="288"/>
    </location>
</feature>
<dbReference type="Pfam" id="PF07714">
    <property type="entry name" value="PK_Tyr_Ser-Thr"/>
    <property type="match status" value="2"/>
</dbReference>
<dbReference type="InterPro" id="IPR000719">
    <property type="entry name" value="Prot_kinase_dom"/>
</dbReference>
<keyword evidence="5" id="KW-0677">Repeat</keyword>
<reference evidence="14" key="2">
    <citation type="submission" date="2025-08" db="UniProtKB">
        <authorList>
            <consortium name="RefSeq"/>
        </authorList>
    </citation>
    <scope>IDENTIFICATION</scope>
    <source>
        <tissue evidence="14">Leaves</tissue>
    </source>
</reference>
<keyword evidence="4 11" id="KW-0732">Signal</keyword>
<dbReference type="PANTHER" id="PTHR46084:SF14">
    <property type="entry name" value="PROTEIN KINASE DOMAIN-CONTAINING PROTEIN"/>
    <property type="match status" value="1"/>
</dbReference>
<dbReference type="PROSITE" id="PS50011">
    <property type="entry name" value="PROTEIN_KINASE_DOM"/>
    <property type="match status" value="1"/>
</dbReference>
<dbReference type="GeneID" id="113730321"/>
<keyword evidence="2" id="KW-0433">Leucine-rich repeat</keyword>
<evidence type="ECO:0000256" key="8">
    <source>
        <dbReference type="ARBA" id="ARBA00037847"/>
    </source>
</evidence>
<comment type="subcellular location">
    <subcellularLocation>
        <location evidence="8">Endomembrane system</location>
        <topology evidence="8">Single-pass membrane protein</topology>
    </subcellularLocation>
    <subcellularLocation>
        <location evidence="1">Membrane</location>
        <topology evidence="1">Single-pass type I membrane protein</topology>
    </subcellularLocation>
</comment>
<reference evidence="13" key="1">
    <citation type="journal article" date="2025" name="Foods">
        <title>Unveiling the Microbial Signatures of Arabica Coffee Cherries: Insights into Ripeness Specific Diversity, Functional Traits, and Implications for Quality and Safety.</title>
        <authorList>
            <consortium name="RefSeq"/>
            <person name="Tenea G.N."/>
            <person name="Cifuentes V."/>
            <person name="Reyes P."/>
            <person name="Cevallos-Vallejos M."/>
        </authorList>
    </citation>
    <scope>NUCLEOTIDE SEQUENCE [LARGE SCALE GENOMIC DNA]</scope>
</reference>
<evidence type="ECO:0000256" key="3">
    <source>
        <dbReference type="ARBA" id="ARBA00022692"/>
    </source>
</evidence>
<dbReference type="InterPro" id="IPR001245">
    <property type="entry name" value="Ser-Thr/Tyr_kinase_cat_dom"/>
</dbReference>
<evidence type="ECO:0000256" key="6">
    <source>
        <dbReference type="ARBA" id="ARBA00022989"/>
    </source>
</evidence>
<dbReference type="Gene3D" id="1.10.510.10">
    <property type="entry name" value="Transferase(Phosphotransferase) domain 1"/>
    <property type="match status" value="2"/>
</dbReference>
<organism evidence="13 14">
    <name type="scientific">Coffea arabica</name>
    <name type="common">Arabian coffee</name>
    <dbReference type="NCBI Taxonomy" id="13443"/>
    <lineage>
        <taxon>Eukaryota</taxon>
        <taxon>Viridiplantae</taxon>
        <taxon>Streptophyta</taxon>
        <taxon>Embryophyta</taxon>
        <taxon>Tracheophyta</taxon>
        <taxon>Spermatophyta</taxon>
        <taxon>Magnoliopsida</taxon>
        <taxon>eudicotyledons</taxon>
        <taxon>Gunneridae</taxon>
        <taxon>Pentapetalae</taxon>
        <taxon>asterids</taxon>
        <taxon>lamiids</taxon>
        <taxon>Gentianales</taxon>
        <taxon>Rubiaceae</taxon>
        <taxon>Ixoroideae</taxon>
        <taxon>Gardenieae complex</taxon>
        <taxon>Bertiereae - Coffeeae clade</taxon>
        <taxon>Coffeeae</taxon>
        <taxon>Coffea</taxon>
    </lineage>
</organism>
<name>A0A6P6W9J6_COFAR</name>
<feature type="chain" id="PRO_5045507546" evidence="11">
    <location>
        <begin position="32"/>
        <end position="652"/>
    </location>
</feature>
<evidence type="ECO:0000256" key="5">
    <source>
        <dbReference type="ARBA" id="ARBA00022737"/>
    </source>
</evidence>
<proteinExistence type="predicted"/>
<dbReference type="InterPro" id="IPR032675">
    <property type="entry name" value="LRR_dom_sf"/>
</dbReference>
<evidence type="ECO:0000313" key="14">
    <source>
        <dbReference type="RefSeq" id="XP_027110747.2"/>
    </source>
</evidence>
<protein>
    <submittedName>
        <fullName evidence="14">Protein MALE DISCOVERER 2-like isoform X1</fullName>
    </submittedName>
</protein>
<evidence type="ECO:0000256" key="10">
    <source>
        <dbReference type="SAM" id="Phobius"/>
    </source>
</evidence>
<evidence type="ECO:0000256" key="11">
    <source>
        <dbReference type="SAM" id="SignalP"/>
    </source>
</evidence>
<accession>A0A6P6W9J6</accession>